<keyword evidence="2" id="KW-1185">Reference proteome</keyword>
<accession>A0A7W9M1F2</accession>
<dbReference type="SUPFAM" id="SSF50621">
    <property type="entry name" value="Alanine racemase C-terminal domain-like"/>
    <property type="match status" value="1"/>
</dbReference>
<dbReference type="GO" id="GO:0003824">
    <property type="term" value="F:catalytic activity"/>
    <property type="evidence" value="ECO:0007669"/>
    <property type="project" value="InterPro"/>
</dbReference>
<dbReference type="AlphaFoldDB" id="A0A7W9M1F2"/>
<dbReference type="Proteomes" id="UP000552097">
    <property type="component" value="Unassembled WGS sequence"/>
</dbReference>
<comment type="caution">
    <text evidence="1">The sequence shown here is derived from an EMBL/GenBank/DDBJ whole genome shotgun (WGS) entry which is preliminary data.</text>
</comment>
<sequence length="288" mass="30434">MTLVELIPSLRGITRARLEDDRWPADTVVADTGHVGVGGVDLAGLAGTFGTPVHVLSEHEVRRSCRAYVDVLPGARVVCSPVELPWPEVLGWCAEEGLVVAEPGLRGRGLRYRMSGDVPSTEACARDVVRAIARLRRDHGVELDELAVEITADAPAAFDLTGLATRLRVAINGESSTQGVTPPRLTVEPGRSLVVRAVVGVCRVRSVCCGVVSVDGPPGPIMRVIGRVPTASTGVRRVVGHSGEAPEVSLPEDVRVGDLVAVPYSGGRPHAPLFAVADGVRRLVERGR</sequence>
<name>A0A7W9M1F2_9PSEU</name>
<reference evidence="1 2" key="1">
    <citation type="submission" date="2020-08" db="EMBL/GenBank/DDBJ databases">
        <title>Sequencing the genomes of 1000 actinobacteria strains.</title>
        <authorList>
            <person name="Klenk H.-P."/>
        </authorList>
    </citation>
    <scope>NUCLEOTIDE SEQUENCE [LARGE SCALE GENOMIC DNA]</scope>
    <source>
        <strain evidence="1 2">DSM 45486</strain>
    </source>
</reference>
<proteinExistence type="predicted"/>
<evidence type="ECO:0000313" key="2">
    <source>
        <dbReference type="Proteomes" id="UP000552097"/>
    </source>
</evidence>
<dbReference type="EMBL" id="JACHMO010000001">
    <property type="protein sequence ID" value="MBB5803803.1"/>
    <property type="molecule type" value="Genomic_DNA"/>
</dbReference>
<evidence type="ECO:0000313" key="1">
    <source>
        <dbReference type="EMBL" id="MBB5803803.1"/>
    </source>
</evidence>
<gene>
    <name evidence="1" type="ORF">F4560_003571</name>
</gene>
<dbReference type="RefSeq" id="WP_184921309.1">
    <property type="nucleotide sequence ID" value="NZ_JACHMO010000001.1"/>
</dbReference>
<organism evidence="1 2">
    <name type="scientific">Saccharothrix ecbatanensis</name>
    <dbReference type="NCBI Taxonomy" id="1105145"/>
    <lineage>
        <taxon>Bacteria</taxon>
        <taxon>Bacillati</taxon>
        <taxon>Actinomycetota</taxon>
        <taxon>Actinomycetes</taxon>
        <taxon>Pseudonocardiales</taxon>
        <taxon>Pseudonocardiaceae</taxon>
        <taxon>Saccharothrix</taxon>
    </lineage>
</organism>
<protein>
    <submittedName>
        <fullName evidence="1">Diaminopimelate decarboxylase</fullName>
    </submittedName>
</protein>
<dbReference type="InterPro" id="IPR009006">
    <property type="entry name" value="Ala_racemase/Decarboxylase_C"/>
</dbReference>